<sequence length="124" mass="14065">MACLNLKAKREVGLFVTVGMKGFRVAGIVPINGVSPRVALTNSIENLDIQDAYAIALNKLGHELQDITEQEKIWQKNRLRVTTELRNQDLLIRRECCNLFVLEDSIGFTQPRMTMCTTWNPGNF</sequence>
<keyword evidence="2" id="KW-1185">Reference proteome</keyword>
<comment type="caution">
    <text evidence="1">The sequence shown here is derived from an EMBL/GenBank/DDBJ whole genome shotgun (WGS) entry which is preliminary data.</text>
</comment>
<organism evidence="1 2">
    <name type="scientific">Artemisia annua</name>
    <name type="common">Sweet wormwood</name>
    <dbReference type="NCBI Taxonomy" id="35608"/>
    <lineage>
        <taxon>Eukaryota</taxon>
        <taxon>Viridiplantae</taxon>
        <taxon>Streptophyta</taxon>
        <taxon>Embryophyta</taxon>
        <taxon>Tracheophyta</taxon>
        <taxon>Spermatophyta</taxon>
        <taxon>Magnoliopsida</taxon>
        <taxon>eudicotyledons</taxon>
        <taxon>Gunneridae</taxon>
        <taxon>Pentapetalae</taxon>
        <taxon>asterids</taxon>
        <taxon>campanulids</taxon>
        <taxon>Asterales</taxon>
        <taxon>Asteraceae</taxon>
        <taxon>Asteroideae</taxon>
        <taxon>Anthemideae</taxon>
        <taxon>Artemisiinae</taxon>
        <taxon>Artemisia</taxon>
    </lineage>
</organism>
<reference evidence="1 2" key="1">
    <citation type="journal article" date="2018" name="Mol. Plant">
        <title>The genome of Artemisia annua provides insight into the evolution of Asteraceae family and artemisinin biosynthesis.</title>
        <authorList>
            <person name="Shen Q."/>
            <person name="Zhang L."/>
            <person name="Liao Z."/>
            <person name="Wang S."/>
            <person name="Yan T."/>
            <person name="Shi P."/>
            <person name="Liu M."/>
            <person name="Fu X."/>
            <person name="Pan Q."/>
            <person name="Wang Y."/>
            <person name="Lv Z."/>
            <person name="Lu X."/>
            <person name="Zhang F."/>
            <person name="Jiang W."/>
            <person name="Ma Y."/>
            <person name="Chen M."/>
            <person name="Hao X."/>
            <person name="Li L."/>
            <person name="Tang Y."/>
            <person name="Lv G."/>
            <person name="Zhou Y."/>
            <person name="Sun X."/>
            <person name="Brodelius P.E."/>
            <person name="Rose J.K.C."/>
            <person name="Tang K."/>
        </authorList>
    </citation>
    <scope>NUCLEOTIDE SEQUENCE [LARGE SCALE GENOMIC DNA]</scope>
    <source>
        <strain evidence="2">cv. Huhao1</strain>
        <tissue evidence="1">Leaf</tissue>
    </source>
</reference>
<dbReference type="EMBL" id="PKPP01002757">
    <property type="protein sequence ID" value="PWA73299.1"/>
    <property type="molecule type" value="Genomic_DNA"/>
</dbReference>
<proteinExistence type="predicted"/>
<name>A0A2U1NIG3_ARTAN</name>
<evidence type="ECO:0000313" key="2">
    <source>
        <dbReference type="Proteomes" id="UP000245207"/>
    </source>
</evidence>
<evidence type="ECO:0000313" key="1">
    <source>
        <dbReference type="EMBL" id="PWA73299.1"/>
    </source>
</evidence>
<accession>A0A2U1NIG3</accession>
<protein>
    <submittedName>
        <fullName evidence="1">Glycogen/starch/alpha-glucan phosphorylase</fullName>
    </submittedName>
</protein>
<gene>
    <name evidence="1" type="ORF">CTI12_AA262420</name>
</gene>
<dbReference type="Proteomes" id="UP000245207">
    <property type="component" value="Unassembled WGS sequence"/>
</dbReference>
<dbReference type="AlphaFoldDB" id="A0A2U1NIG3"/>